<dbReference type="GO" id="GO:0009307">
    <property type="term" value="P:DNA restriction-modification system"/>
    <property type="evidence" value="ECO:0007669"/>
    <property type="project" value="UniProtKB-KW"/>
</dbReference>
<reference evidence="2" key="1">
    <citation type="submission" date="2020-10" db="EMBL/GenBank/DDBJ databases">
        <authorList>
            <person name="Gilroy R."/>
        </authorList>
    </citation>
    <scope>NUCLEOTIDE SEQUENCE</scope>
    <source>
        <strain evidence="2">CHK152-2871</strain>
    </source>
</reference>
<evidence type="ECO:0000313" key="3">
    <source>
        <dbReference type="Proteomes" id="UP000886865"/>
    </source>
</evidence>
<gene>
    <name evidence="2" type="ORF">IAA86_00120</name>
</gene>
<dbReference type="Gene3D" id="3.90.1570.30">
    <property type="match status" value="1"/>
</dbReference>
<sequence>MEFIEKINQLKERAVTLRDNLQTEEATKNALVMPFLNALGYDVFNPLEVVPEYIADSRLKKDEKVDYAIMKDGAPIILLECKKVDNDKLDVKKHAGQLFKYFTASKAKFIILTNGIVYKFFSDIEEQNILDKEPFFTFNLADYKESQIETLGEFCKDNFDLEKAYLNAGNLKYIKQFESVIESEYRNPSDDFVRYLLDKSGIYDGVKTAKVIEKHKKTTVEAFNLFMSKVMKTSLDFSLALKQEEKVNKNEIVTTSEELEGYAIVKSLLRGVTDITRVTYRDNSSYFNVILDDNIRKTICRLYFNRSQKYIAFLEENKENRVPINSVNDIFQFEDQIKNKVCDILNIKK</sequence>
<dbReference type="AlphaFoldDB" id="A0A9D1FHN8"/>
<dbReference type="InterPro" id="IPR007409">
    <property type="entry name" value="Restrct_endonuc_type1_HsdR_N"/>
</dbReference>
<dbReference type="GO" id="GO:0009035">
    <property type="term" value="F:type I site-specific deoxyribonuclease activity"/>
    <property type="evidence" value="ECO:0007669"/>
    <property type="project" value="UniProtKB-EC"/>
</dbReference>
<dbReference type="Pfam" id="PF04313">
    <property type="entry name" value="HSDR_N"/>
    <property type="match status" value="1"/>
</dbReference>
<name>A0A9D1FHN8_9BACT</name>
<protein>
    <submittedName>
        <fullName evidence="2">Type I restriction enzyme HsdR N-terminal domain-containing protein</fullName>
    </submittedName>
</protein>
<evidence type="ECO:0000313" key="2">
    <source>
        <dbReference type="EMBL" id="HIS73410.1"/>
    </source>
</evidence>
<dbReference type="EMBL" id="DVJQ01000001">
    <property type="protein sequence ID" value="HIS73410.1"/>
    <property type="molecule type" value="Genomic_DNA"/>
</dbReference>
<dbReference type="PIRSF" id="PIRSF035009">
    <property type="entry name" value="UCP035009_HSDR_N"/>
    <property type="match status" value="1"/>
</dbReference>
<proteinExistence type="predicted"/>
<accession>A0A9D1FHN8</accession>
<dbReference type="InterPro" id="IPR017035">
    <property type="entry name" value="UCP035009_HsdR_All3000-type"/>
</dbReference>
<dbReference type="Proteomes" id="UP000886865">
    <property type="component" value="Unassembled WGS sequence"/>
</dbReference>
<evidence type="ECO:0000259" key="1">
    <source>
        <dbReference type="Pfam" id="PF04313"/>
    </source>
</evidence>
<organism evidence="2 3">
    <name type="scientific">Candidatus Galligastranaerophilus intestinavium</name>
    <dbReference type="NCBI Taxonomy" id="2840836"/>
    <lineage>
        <taxon>Bacteria</taxon>
        <taxon>Candidatus Galligastranaerophilus</taxon>
    </lineage>
</organism>
<feature type="domain" description="Restriction endonuclease type I HsdR N-terminal" evidence="1">
    <location>
        <begin position="61"/>
        <end position="128"/>
    </location>
</feature>
<comment type="caution">
    <text evidence="2">The sequence shown here is derived from an EMBL/GenBank/DDBJ whole genome shotgun (WGS) entry which is preliminary data.</text>
</comment>
<reference evidence="2" key="2">
    <citation type="journal article" date="2021" name="PeerJ">
        <title>Extensive microbial diversity within the chicken gut microbiome revealed by metagenomics and culture.</title>
        <authorList>
            <person name="Gilroy R."/>
            <person name="Ravi A."/>
            <person name="Getino M."/>
            <person name="Pursley I."/>
            <person name="Horton D.L."/>
            <person name="Alikhan N.F."/>
            <person name="Baker D."/>
            <person name="Gharbi K."/>
            <person name="Hall N."/>
            <person name="Watson M."/>
            <person name="Adriaenssens E.M."/>
            <person name="Foster-Nyarko E."/>
            <person name="Jarju S."/>
            <person name="Secka A."/>
            <person name="Antonio M."/>
            <person name="Oren A."/>
            <person name="Chaudhuri R.R."/>
            <person name="La Ragione R."/>
            <person name="Hildebrand F."/>
            <person name="Pallen M.J."/>
        </authorList>
    </citation>
    <scope>NUCLEOTIDE SEQUENCE</scope>
    <source>
        <strain evidence="2">CHK152-2871</strain>
    </source>
</reference>
<dbReference type="GO" id="GO:0003677">
    <property type="term" value="F:DNA binding"/>
    <property type="evidence" value="ECO:0007669"/>
    <property type="project" value="UniProtKB-KW"/>
</dbReference>
<dbReference type="GO" id="GO:0005524">
    <property type="term" value="F:ATP binding"/>
    <property type="evidence" value="ECO:0007669"/>
    <property type="project" value="UniProtKB-KW"/>
</dbReference>